<dbReference type="SMART" id="SM00066">
    <property type="entry name" value="GAL4"/>
    <property type="match status" value="1"/>
</dbReference>
<accession>A0A9P7HD71</accession>
<dbReference type="PANTHER" id="PTHR38111:SF11">
    <property type="entry name" value="TRANSCRIPTION FACTOR DOMAIN-CONTAINING PROTEIN-RELATED"/>
    <property type="match status" value="1"/>
</dbReference>
<evidence type="ECO:0000313" key="4">
    <source>
        <dbReference type="Proteomes" id="UP000782241"/>
    </source>
</evidence>
<evidence type="ECO:0000256" key="1">
    <source>
        <dbReference type="ARBA" id="ARBA00023242"/>
    </source>
</evidence>
<dbReference type="PROSITE" id="PS00463">
    <property type="entry name" value="ZN2_CY6_FUNGAL_1"/>
    <property type="match status" value="1"/>
</dbReference>
<dbReference type="InterPro" id="IPR036864">
    <property type="entry name" value="Zn2-C6_fun-type_DNA-bd_sf"/>
</dbReference>
<dbReference type="EMBL" id="JAGPUO010000004">
    <property type="protein sequence ID" value="KAG5663460.1"/>
    <property type="molecule type" value="Genomic_DNA"/>
</dbReference>
<organism evidence="3 4">
    <name type="scientific">Fusarium avenaceum</name>
    <dbReference type="NCBI Taxonomy" id="40199"/>
    <lineage>
        <taxon>Eukaryota</taxon>
        <taxon>Fungi</taxon>
        <taxon>Dikarya</taxon>
        <taxon>Ascomycota</taxon>
        <taxon>Pezizomycotina</taxon>
        <taxon>Sordariomycetes</taxon>
        <taxon>Hypocreomycetidae</taxon>
        <taxon>Hypocreales</taxon>
        <taxon>Nectriaceae</taxon>
        <taxon>Fusarium</taxon>
        <taxon>Fusarium tricinctum species complex</taxon>
    </lineage>
</organism>
<evidence type="ECO:0000259" key="2">
    <source>
        <dbReference type="PROSITE" id="PS50048"/>
    </source>
</evidence>
<keyword evidence="4" id="KW-1185">Reference proteome</keyword>
<dbReference type="GO" id="GO:0000981">
    <property type="term" value="F:DNA-binding transcription factor activity, RNA polymerase II-specific"/>
    <property type="evidence" value="ECO:0007669"/>
    <property type="project" value="InterPro"/>
</dbReference>
<dbReference type="AlphaFoldDB" id="A0A9P7HD71"/>
<dbReference type="Proteomes" id="UP000782241">
    <property type="component" value="Unassembled WGS sequence"/>
</dbReference>
<dbReference type="InterPro" id="IPR053178">
    <property type="entry name" value="Osmoadaptation_assoc"/>
</dbReference>
<dbReference type="Gene3D" id="4.10.240.10">
    <property type="entry name" value="Zn(2)-C6 fungal-type DNA-binding domain"/>
    <property type="match status" value="1"/>
</dbReference>
<proteinExistence type="predicted"/>
<reference evidence="3" key="1">
    <citation type="submission" date="2021-04" db="EMBL/GenBank/DDBJ databases">
        <title>Draft genome of Fusarium avenaceum strain F156N33, isolated from an atmospheric sample in Virginia.</title>
        <authorList>
            <person name="Yang S."/>
            <person name="Vinatzer B.A."/>
            <person name="Coleman J."/>
        </authorList>
    </citation>
    <scope>NUCLEOTIDE SEQUENCE</scope>
    <source>
        <strain evidence="3">F156N33</strain>
    </source>
</reference>
<dbReference type="CDD" id="cd00067">
    <property type="entry name" value="GAL4"/>
    <property type="match status" value="1"/>
</dbReference>
<sequence length="506" mass="57011">MTEAQPTMVETILISTTWTLQTINCRTPHFIHNISSNTNLITSRNMPGTPSSLGCEGCRRQKKKCDQAKPACGRCKRVGIPCIGNGVKRWKFHSFQSEEQDGALTQVTRRYPSNDLSRMSSSLVHILRTEDCRFDIRAFGGILIPELVAQIGCSPALDSCIAAMVTLYRSHQSRESKVDALTRYGEALTATRKAVFDPKESIKMKMQVVSVMYTCHYWVDRKSVEQHRGMIPVLFREAVLRRQLEDLDPYMVGLTQLSVLASFLNTQFELGPWFWEACEAIGTPRPVKYHRGSFISLESGTMAEISIFMRSPRKNLQRLRCIYSVMQFELPKVRRLVTLATLTAAAPHAPAMSVRVCSSYRLAYGILLALATVVNHTLQIWDEDIVLVKEIHDLIDQSITLVDQCASARPYGAMFVPDFLTMVWAAATDGYRNDELTEILLDYENDSVGADYLGHALSIRKRLFAMEMKETRDEVELGLDSKEGLIIQDLSTVDEQYDAPSACVIL</sequence>
<dbReference type="PANTHER" id="PTHR38111">
    <property type="entry name" value="ZN(2)-C6 FUNGAL-TYPE DOMAIN-CONTAINING PROTEIN-RELATED"/>
    <property type="match status" value="1"/>
</dbReference>
<dbReference type="PROSITE" id="PS50048">
    <property type="entry name" value="ZN2_CY6_FUNGAL_2"/>
    <property type="match status" value="1"/>
</dbReference>
<dbReference type="Pfam" id="PF00172">
    <property type="entry name" value="Zn_clus"/>
    <property type="match status" value="1"/>
</dbReference>
<keyword evidence="1" id="KW-0539">Nucleus</keyword>
<dbReference type="GO" id="GO:0008270">
    <property type="term" value="F:zinc ion binding"/>
    <property type="evidence" value="ECO:0007669"/>
    <property type="project" value="InterPro"/>
</dbReference>
<comment type="caution">
    <text evidence="3">The sequence shown here is derived from an EMBL/GenBank/DDBJ whole genome shotgun (WGS) entry which is preliminary data.</text>
</comment>
<feature type="domain" description="Zn(2)-C6 fungal-type" evidence="2">
    <location>
        <begin position="54"/>
        <end position="82"/>
    </location>
</feature>
<dbReference type="SUPFAM" id="SSF57701">
    <property type="entry name" value="Zn2/Cys6 DNA-binding domain"/>
    <property type="match status" value="1"/>
</dbReference>
<evidence type="ECO:0000313" key="3">
    <source>
        <dbReference type="EMBL" id="KAG5663460.1"/>
    </source>
</evidence>
<name>A0A9P7HD71_9HYPO</name>
<protein>
    <recommendedName>
        <fullName evidence="2">Zn(2)-C6 fungal-type domain-containing protein</fullName>
    </recommendedName>
</protein>
<dbReference type="InterPro" id="IPR001138">
    <property type="entry name" value="Zn2Cys6_DnaBD"/>
</dbReference>
<gene>
    <name evidence="3" type="ORF">KAF25_001396</name>
</gene>